<dbReference type="SUPFAM" id="SSF52540">
    <property type="entry name" value="P-loop containing nucleoside triphosphate hydrolases"/>
    <property type="match status" value="1"/>
</dbReference>
<accession>A0ABS1E5H8</accession>
<dbReference type="PANTHER" id="PTHR12788">
    <property type="entry name" value="PROTEIN-TYROSINE SULFOTRANSFERASE 2"/>
    <property type="match status" value="1"/>
</dbReference>
<dbReference type="PANTHER" id="PTHR12788:SF10">
    <property type="entry name" value="PROTEIN-TYROSINE SULFOTRANSFERASE"/>
    <property type="match status" value="1"/>
</dbReference>
<protein>
    <recommendedName>
        <fullName evidence="4">Sulfotransferase</fullName>
    </recommendedName>
</protein>
<sequence length="289" mass="32487">MTARPPILLIGMHRSGTSMLTRTLEALGLYIGRGTTRNAECRFTNALNYWLFRQASATWERPAGIDALLADEQTRPWVEDYLRGVTAGPAAARYLGLRRWRRYRSLHRIGEPWGFKDPRTTYTLPVWRALFPQARVLHITRHGVDVAESLRARRSEAVSRAIARYRGRRALYTLNPLAPKRSGFGHAPSVGTLDGGLALWSAYTRRARAHAAELGAQALELRYEDLLAEPVDHLRRIVAFCGMAVDEAQIEAQGRRLDASRAFAYRNDPELTAFAEAHAEPLRALGYAP</sequence>
<evidence type="ECO:0000256" key="1">
    <source>
        <dbReference type="ARBA" id="ARBA00022679"/>
    </source>
</evidence>
<evidence type="ECO:0000313" key="3">
    <source>
        <dbReference type="Proteomes" id="UP000738126"/>
    </source>
</evidence>
<dbReference type="InterPro" id="IPR026634">
    <property type="entry name" value="TPST-like"/>
</dbReference>
<evidence type="ECO:0008006" key="4">
    <source>
        <dbReference type="Google" id="ProtNLM"/>
    </source>
</evidence>
<name>A0ABS1E5H8_9GAMM</name>
<dbReference type="EMBL" id="NRSH01000005">
    <property type="protein sequence ID" value="MBK1725621.1"/>
    <property type="molecule type" value="Genomic_DNA"/>
</dbReference>
<proteinExistence type="predicted"/>
<organism evidence="2 3">
    <name type="scientific">Halorhodospira neutriphila</name>
    <dbReference type="NCBI Taxonomy" id="168379"/>
    <lineage>
        <taxon>Bacteria</taxon>
        <taxon>Pseudomonadati</taxon>
        <taxon>Pseudomonadota</taxon>
        <taxon>Gammaproteobacteria</taxon>
        <taxon>Chromatiales</taxon>
        <taxon>Ectothiorhodospiraceae</taxon>
        <taxon>Halorhodospira</taxon>
    </lineage>
</organism>
<dbReference type="Gene3D" id="3.40.50.300">
    <property type="entry name" value="P-loop containing nucleotide triphosphate hydrolases"/>
    <property type="match status" value="1"/>
</dbReference>
<gene>
    <name evidence="2" type="ORF">CKO13_00975</name>
</gene>
<keyword evidence="1" id="KW-0808">Transferase</keyword>
<dbReference type="Proteomes" id="UP000738126">
    <property type="component" value="Unassembled WGS sequence"/>
</dbReference>
<keyword evidence="3" id="KW-1185">Reference proteome</keyword>
<evidence type="ECO:0000313" key="2">
    <source>
        <dbReference type="EMBL" id="MBK1725621.1"/>
    </source>
</evidence>
<dbReference type="Pfam" id="PF13469">
    <property type="entry name" value="Sulfotransfer_3"/>
    <property type="match status" value="1"/>
</dbReference>
<comment type="caution">
    <text evidence="2">The sequence shown here is derived from an EMBL/GenBank/DDBJ whole genome shotgun (WGS) entry which is preliminary data.</text>
</comment>
<reference evidence="2 3" key="1">
    <citation type="journal article" date="2020" name="Microorganisms">
        <title>Osmotic Adaptation and Compatible Solute Biosynthesis of Phototrophic Bacteria as Revealed from Genome Analyses.</title>
        <authorList>
            <person name="Imhoff J.F."/>
            <person name="Rahn T."/>
            <person name="Kunzel S."/>
            <person name="Keller A."/>
            <person name="Neulinger S.C."/>
        </authorList>
    </citation>
    <scope>NUCLEOTIDE SEQUENCE [LARGE SCALE GENOMIC DNA]</scope>
    <source>
        <strain evidence="2 3">DSM 15116</strain>
    </source>
</reference>
<dbReference type="InterPro" id="IPR027417">
    <property type="entry name" value="P-loop_NTPase"/>
</dbReference>
<dbReference type="RefSeq" id="WP_200255968.1">
    <property type="nucleotide sequence ID" value="NZ_NRSH01000005.1"/>
</dbReference>